<dbReference type="Proteomes" id="UP000323819">
    <property type="component" value="Unassembled WGS sequence"/>
</dbReference>
<evidence type="ECO:0000313" key="5">
    <source>
        <dbReference type="EMBL" id="TQP16832.1"/>
    </source>
</evidence>
<reference evidence="6 10" key="3">
    <citation type="submission" date="2019-06" db="EMBL/GenBank/DDBJ databases">
        <title>Vibrio cholerae phylogeny based on whole-genome sequencing reveals genetic diversity and population strucutre.</title>
        <authorList>
            <person name="Zhiqiu Y."/>
            <person name="Bin L."/>
            <person name="Lingyan J."/>
        </authorList>
    </citation>
    <scope>NUCLEOTIDE SEQUENCE [LARGE SCALE GENOMIC DNA]</scope>
    <source>
        <strain evidence="6 10">N2814</strain>
    </source>
</reference>
<dbReference type="AlphaFoldDB" id="A0A246CM68"/>
<evidence type="ECO:0000313" key="9">
    <source>
        <dbReference type="Proteomes" id="UP000323225"/>
    </source>
</evidence>
<reference evidence="2 9" key="5">
    <citation type="submission" date="2019-09" db="EMBL/GenBank/DDBJ databases">
        <authorList>
            <person name="Kritzky A."/>
            <person name="Schelkanova E.Y."/>
            <person name="Alkhova Z.V."/>
            <person name="Smirnova N.I."/>
        </authorList>
    </citation>
    <scope>NUCLEOTIDE SEQUENCE [LARGE SCALE GENOMIC DNA]</scope>
    <source>
        <strain evidence="2 9">M1526</strain>
    </source>
</reference>
<dbReference type="EMBL" id="VIOS01000013">
    <property type="protein sequence ID" value="TQP16832.1"/>
    <property type="molecule type" value="Genomic_DNA"/>
</dbReference>
<dbReference type="EMBL" id="VUAA01000015">
    <property type="protein sequence ID" value="KAA1254106.1"/>
    <property type="molecule type" value="Genomic_DNA"/>
</dbReference>
<dbReference type="EMBL" id="QZRB01000004">
    <property type="protein sequence ID" value="MVD22600.1"/>
    <property type="molecule type" value="Genomic_DNA"/>
</dbReference>
<accession>A0A246CM68</accession>
<dbReference type="Proteomes" id="UP000323225">
    <property type="component" value="Unassembled WGS sequence"/>
</dbReference>
<evidence type="ECO:0000313" key="8">
    <source>
        <dbReference type="Proteomes" id="UP000319979"/>
    </source>
</evidence>
<comment type="caution">
    <text evidence="3">The sequence shown here is derived from an EMBL/GenBank/DDBJ whole genome shotgun (WGS) entry which is preliminary data.</text>
</comment>
<feature type="domain" description="Syntaxin-5 N-terminal Sly1p-binding" evidence="1">
    <location>
        <begin position="13"/>
        <end position="25"/>
    </location>
</feature>
<evidence type="ECO:0000313" key="11">
    <source>
        <dbReference type="Proteomes" id="UP000471242"/>
    </source>
</evidence>
<evidence type="ECO:0000313" key="6">
    <source>
        <dbReference type="EMBL" id="TXX65642.1"/>
    </source>
</evidence>
<reference evidence="4 7" key="2">
    <citation type="submission" date="2019-02" db="EMBL/GenBank/DDBJ databases">
        <title>Genomic plasticity associated with the antimicrobial resistance in Vibrio cholerae.</title>
        <authorList>
            <person name="Verma J."/>
            <person name="Bag S."/>
            <person name="Saha B."/>
            <person name="Kumar P."/>
            <person name="Ghosh T.S."/>
            <person name="Dayal M."/>
            <person name="Senapati T."/>
            <person name="Mehra S."/>
            <person name="Dey P."/>
            <person name="Desigamani A."/>
            <person name="Kumar D."/>
            <person name="Rana P."/>
            <person name="Kumar B."/>
            <person name="Maiti T.K."/>
            <person name="Sharma N.C."/>
            <person name="Bhadra R.K."/>
            <person name="Mutreja A."/>
            <person name="Nair G.B."/>
            <person name="Ramamurthy T."/>
            <person name="Das B."/>
        </authorList>
    </citation>
    <scope>NUCLEOTIDE SEQUENCE [LARGE SCALE GENOMIC DNA]</scope>
    <source>
        <strain evidence="4 7">IDH06781</strain>
    </source>
</reference>
<reference evidence="5 8" key="4">
    <citation type="submission" date="2019-07" db="EMBL/GenBank/DDBJ databases">
        <title>Phenotypic and genotypic antimicrobial resistance traits of Vibrio cholerae non-O1/non-O139 isolated from a large Austrian lake frequently associated with cases of infection.</title>
        <authorList>
            <person name="Lepuschitz S."/>
            <person name="Baron S."/>
            <person name="Larvor E."/>
            <person name="Granier S."/>
            <person name="Pretzer C."/>
            <person name="Mach R.L."/>
            <person name="Farnleitner A.H."/>
            <person name="Ruppitsch W."/>
            <person name="Pleininger S."/>
            <person name="Indra A."/>
            <person name="Kirschner A.K.T."/>
        </authorList>
    </citation>
    <scope>NUCLEOTIDE SEQUENCE [LARGE SCALE GENOMIC DNA]</scope>
    <source>
        <strain evidence="5 8">A12JL36W90</strain>
    </source>
</reference>
<evidence type="ECO:0000259" key="1">
    <source>
        <dbReference type="Pfam" id="PF11416"/>
    </source>
</evidence>
<dbReference type="Proteomes" id="UP000471242">
    <property type="component" value="Unassembled WGS sequence"/>
</dbReference>
<evidence type="ECO:0000313" key="3">
    <source>
        <dbReference type="EMBL" id="MVD22600.1"/>
    </source>
</evidence>
<name>A0A246CM68_VIBCL</name>
<reference evidence="3 11" key="1">
    <citation type="submission" date="2018-09" db="EMBL/GenBank/DDBJ databases">
        <title>Genomic epidemiology reveals two lineages of Vibrio cholerae that can cause global cholera epidemics despite absence of cholera toxin gene.</title>
        <authorList>
            <person name="Wang H."/>
            <person name="Zen W."/>
            <person name="Yu H."/>
            <person name="Zhang W."/>
            <person name="Pan J."/>
            <person name="Yang C."/>
            <person name="Cui Y."/>
        </authorList>
    </citation>
    <scope>NUCLEOTIDE SEQUENCE [LARGE SCALE GENOMIC DNA]</scope>
    <source>
        <strain evidence="3 11">00-1_S85</strain>
    </source>
</reference>
<dbReference type="InterPro" id="IPR021538">
    <property type="entry name" value="Syntaxin-5_N"/>
</dbReference>
<protein>
    <recommendedName>
        <fullName evidence="1">Syntaxin-5 N-terminal Sly1p-binding domain-containing protein</fullName>
    </recommendedName>
</protein>
<evidence type="ECO:0000313" key="4">
    <source>
        <dbReference type="EMBL" id="TBM38403.1"/>
    </source>
</evidence>
<sequence length="28" mass="3287">MTSPFACDYDDCRTPEFRSAVRQFKVSE</sequence>
<dbReference type="Pfam" id="PF11416">
    <property type="entry name" value="Syntaxin-5_N"/>
    <property type="match status" value="1"/>
</dbReference>
<evidence type="ECO:0000313" key="7">
    <source>
        <dbReference type="Proteomes" id="UP000294145"/>
    </source>
</evidence>
<proteinExistence type="predicted"/>
<dbReference type="EMBL" id="SISP01000040">
    <property type="protein sequence ID" value="TBM38403.1"/>
    <property type="molecule type" value="Genomic_DNA"/>
</dbReference>
<evidence type="ECO:0000313" key="2">
    <source>
        <dbReference type="EMBL" id="KAA1254106.1"/>
    </source>
</evidence>
<dbReference type="EMBL" id="VSIJ01000033">
    <property type="protein sequence ID" value="TXX65642.1"/>
    <property type="molecule type" value="Genomic_DNA"/>
</dbReference>
<dbReference type="Proteomes" id="UP000294145">
    <property type="component" value="Unassembled WGS sequence"/>
</dbReference>
<organism evidence="3 11">
    <name type="scientific">Vibrio cholerae</name>
    <dbReference type="NCBI Taxonomy" id="666"/>
    <lineage>
        <taxon>Bacteria</taxon>
        <taxon>Pseudomonadati</taxon>
        <taxon>Pseudomonadota</taxon>
        <taxon>Gammaproteobacteria</taxon>
        <taxon>Vibrionales</taxon>
        <taxon>Vibrionaceae</taxon>
        <taxon>Vibrio</taxon>
    </lineage>
</organism>
<gene>
    <name evidence="3" type="ORF">D6U24_04435</name>
    <name evidence="4" type="ORF">EYB64_17980</name>
    <name evidence="2" type="ORF">F0M16_13980</name>
    <name evidence="5" type="ORF">FLM02_04850</name>
    <name evidence="6" type="ORF">FXF03_11150</name>
</gene>
<evidence type="ECO:0000313" key="10">
    <source>
        <dbReference type="Proteomes" id="UP000323819"/>
    </source>
</evidence>
<dbReference type="Proteomes" id="UP000319979">
    <property type="component" value="Unassembled WGS sequence"/>
</dbReference>